<keyword evidence="3 5" id="KW-1133">Transmembrane helix</keyword>
<dbReference type="GO" id="GO:0097272">
    <property type="term" value="P:ammonium homeostasis"/>
    <property type="evidence" value="ECO:0007669"/>
    <property type="project" value="TreeGrafter"/>
</dbReference>
<feature type="transmembrane region" description="Helical" evidence="5">
    <location>
        <begin position="44"/>
        <end position="64"/>
    </location>
</feature>
<feature type="transmembrane region" description="Helical" evidence="5">
    <location>
        <begin position="392"/>
        <end position="414"/>
    </location>
</feature>
<feature type="transmembrane region" description="Helical" evidence="5">
    <location>
        <begin position="224"/>
        <end position="240"/>
    </location>
</feature>
<dbReference type="InterPro" id="IPR029020">
    <property type="entry name" value="Ammonium/urea_transptr"/>
</dbReference>
<feature type="transmembrane region" description="Helical" evidence="5">
    <location>
        <begin position="12"/>
        <end position="32"/>
    </location>
</feature>
<dbReference type="SUPFAM" id="SSF111352">
    <property type="entry name" value="Ammonium transporter"/>
    <property type="match status" value="1"/>
</dbReference>
<evidence type="ECO:0000256" key="2">
    <source>
        <dbReference type="ARBA" id="ARBA00022692"/>
    </source>
</evidence>
<feature type="transmembrane region" description="Helical" evidence="5">
    <location>
        <begin position="364"/>
        <end position="385"/>
    </location>
</feature>
<evidence type="ECO:0000256" key="5">
    <source>
        <dbReference type="SAM" id="Phobius"/>
    </source>
</evidence>
<dbReference type="InterPro" id="IPR024041">
    <property type="entry name" value="NH4_transpt_AmtB-like_dom"/>
</dbReference>
<feature type="transmembrane region" description="Helical" evidence="5">
    <location>
        <begin position="310"/>
        <end position="328"/>
    </location>
</feature>
<feature type="transmembrane region" description="Helical" evidence="5">
    <location>
        <begin position="119"/>
        <end position="139"/>
    </location>
</feature>
<accession>A0A218NN48</accession>
<feature type="transmembrane region" description="Helical" evidence="5">
    <location>
        <begin position="252"/>
        <end position="272"/>
    </location>
</feature>
<evidence type="ECO:0000313" key="8">
    <source>
        <dbReference type="Proteomes" id="UP000197679"/>
    </source>
</evidence>
<evidence type="ECO:0000256" key="3">
    <source>
        <dbReference type="ARBA" id="ARBA00022989"/>
    </source>
</evidence>
<evidence type="ECO:0000256" key="1">
    <source>
        <dbReference type="ARBA" id="ARBA00004141"/>
    </source>
</evidence>
<dbReference type="OrthoDB" id="10960at2157"/>
<reference evidence="7 8" key="1">
    <citation type="journal article" date="2017" name="Nat. Commun.">
        <title>'ARMAN' archaea depend on association with euryarchaeal host in culture and in situ.</title>
        <authorList>
            <person name="Golyshina O."/>
            <person name="Toshchakov S."/>
            <person name="Makarova K."/>
            <person name="Gavrilov S."/>
            <person name="Korzhenkov A."/>
            <person name="La Cono V."/>
            <person name="Arcadi E."/>
            <person name="Nechitaylo T."/>
            <person name="Ferrer M."/>
            <person name="Kublanov I."/>
            <person name="Wolf Y."/>
            <person name="Yakimov M."/>
            <person name="Golyshin P."/>
            <person name="Slesarev A."/>
            <person name="Kozyavkin S."/>
        </authorList>
    </citation>
    <scope>NUCLEOTIDE SEQUENCE [LARGE SCALE GENOMIC DNA]</scope>
    <source>
        <strain evidence="7 8">Mia14</strain>
    </source>
</reference>
<evidence type="ECO:0000256" key="4">
    <source>
        <dbReference type="ARBA" id="ARBA00023136"/>
    </source>
</evidence>
<feature type="transmembrane region" description="Helical" evidence="5">
    <location>
        <begin position="284"/>
        <end position="304"/>
    </location>
</feature>
<dbReference type="EMBL" id="CP019964">
    <property type="protein sequence ID" value="ASI13889.1"/>
    <property type="molecule type" value="Genomic_DNA"/>
</dbReference>
<protein>
    <submittedName>
        <fullName evidence="7">Amt family transporter</fullName>
    </submittedName>
</protein>
<sequence>MVLEIVPNLVNNLWVVVAALLVFIMTIAVGFLEIGELGKHYSRALVKTIIITVSAIFIMAIIGFNTAFAPTVYGVIGNPFYGPGLLLGEFSSNAQGLLTGVWWSMGPKYFNTGLATGSYFLFEAAFASVTFALVSVIVLKKVKMKALALFSIAYFILIWNLPAAWIWNPTGWLYLMGMRDFAGGLVVHAAAGAAGLAIVLEIWLEEKKRGFKQSPKVGIKLNKSWLALGILLLWMGWFGFNPGSVLAFNSSALTVVLTTFLAASSAAVSTMGFKWLKDRAKPDIAYGVNGILMGLIIITPLAGFVSPGSAIVLGLIGGPLFLAAERYFSKAKGFTDPVGLFPGHLVGGIFGVLMIAFFTQHSFAAASGNGILPNGLLFGGGLSALHQLGIEAFGIIVVFAAVFLLSFAFIWLIAKCIGGITDSAYYKEIKSAKAGHRN</sequence>
<organism evidence="7 8">
    <name type="scientific">Candidatus Mancarchaeum acidiphilum</name>
    <dbReference type="NCBI Taxonomy" id="1920749"/>
    <lineage>
        <taxon>Archaea</taxon>
        <taxon>Candidatus Micrarchaeota</taxon>
        <taxon>Candidatus Mancarchaeum</taxon>
    </lineage>
</organism>
<dbReference type="AlphaFoldDB" id="A0A218NN48"/>
<name>A0A218NN48_9ARCH</name>
<proteinExistence type="predicted"/>
<dbReference type="RefSeq" id="WP_088820164.1">
    <property type="nucleotide sequence ID" value="NZ_CP019964.1"/>
</dbReference>
<evidence type="ECO:0000313" key="7">
    <source>
        <dbReference type="EMBL" id="ASI13889.1"/>
    </source>
</evidence>
<dbReference type="KEGG" id="marh:Mia14_0583"/>
<dbReference type="PANTHER" id="PTHR11730">
    <property type="entry name" value="AMMONIUM TRANSPORTER"/>
    <property type="match status" value="1"/>
</dbReference>
<feature type="transmembrane region" description="Helical" evidence="5">
    <location>
        <begin position="185"/>
        <end position="204"/>
    </location>
</feature>
<feature type="transmembrane region" description="Helical" evidence="5">
    <location>
        <begin position="146"/>
        <end position="165"/>
    </location>
</feature>
<dbReference type="Pfam" id="PF00909">
    <property type="entry name" value="Ammonium_transp"/>
    <property type="match status" value="1"/>
</dbReference>
<evidence type="ECO:0000259" key="6">
    <source>
        <dbReference type="Pfam" id="PF00909"/>
    </source>
</evidence>
<dbReference type="Proteomes" id="UP000197679">
    <property type="component" value="Chromosome"/>
</dbReference>
<gene>
    <name evidence="7" type="ORF">Mia14_0583</name>
</gene>
<dbReference type="PANTHER" id="PTHR11730:SF89">
    <property type="entry name" value="AMMONIUM TRANSPORTER SLL0108-RELATED"/>
    <property type="match status" value="1"/>
</dbReference>
<dbReference type="GeneID" id="33314138"/>
<feature type="domain" description="Ammonium transporter AmtB-like" evidence="6">
    <location>
        <begin position="13"/>
        <end position="418"/>
    </location>
</feature>
<keyword evidence="8" id="KW-1185">Reference proteome</keyword>
<dbReference type="Gene3D" id="1.10.3430.10">
    <property type="entry name" value="Ammonium transporter AmtB like domains"/>
    <property type="match status" value="1"/>
</dbReference>
<dbReference type="GO" id="GO:0008519">
    <property type="term" value="F:ammonium channel activity"/>
    <property type="evidence" value="ECO:0007669"/>
    <property type="project" value="InterPro"/>
</dbReference>
<dbReference type="GO" id="GO:0016020">
    <property type="term" value="C:membrane"/>
    <property type="evidence" value="ECO:0007669"/>
    <property type="project" value="UniProtKB-SubCell"/>
</dbReference>
<feature type="transmembrane region" description="Helical" evidence="5">
    <location>
        <begin position="340"/>
        <end position="358"/>
    </location>
</feature>
<keyword evidence="4 5" id="KW-0472">Membrane</keyword>
<comment type="subcellular location">
    <subcellularLocation>
        <location evidence="1">Membrane</location>
        <topology evidence="1">Multi-pass membrane protein</topology>
    </subcellularLocation>
</comment>
<keyword evidence="2 5" id="KW-0812">Transmembrane</keyword>